<protein>
    <submittedName>
        <fullName evidence="1">Uncharacterized protein</fullName>
    </submittedName>
</protein>
<reference evidence="1 2" key="1">
    <citation type="submission" date="2007-04" db="EMBL/GenBank/DDBJ databases">
        <authorList>
            <person name="Fulton L."/>
            <person name="Clifton S."/>
            <person name="Fulton B."/>
            <person name="Xu J."/>
            <person name="Minx P."/>
            <person name="Pepin K.H."/>
            <person name="Johnson M."/>
            <person name="Thiruvilangam P."/>
            <person name="Bhonagiri V."/>
            <person name="Nash W.E."/>
            <person name="Mardis E.R."/>
            <person name="Wilson R.K."/>
        </authorList>
    </citation>
    <scope>NUCLEOTIDE SEQUENCE [LARGE SCALE GENOMIC DNA]</scope>
    <source>
        <strain evidence="1 2">ATCC 29799</strain>
    </source>
</reference>
<evidence type="ECO:0000313" key="1">
    <source>
        <dbReference type="EMBL" id="EDM97422.1"/>
    </source>
</evidence>
<name>A6P2M3_9FIRM</name>
<dbReference type="Proteomes" id="UP000003639">
    <property type="component" value="Unassembled WGS sequence"/>
</dbReference>
<dbReference type="AlphaFoldDB" id="A6P2M3"/>
<dbReference type="STRING" id="411467.BACCAP_04754"/>
<proteinExistence type="predicted"/>
<evidence type="ECO:0000313" key="2">
    <source>
        <dbReference type="Proteomes" id="UP000003639"/>
    </source>
</evidence>
<reference evidence="1 2" key="2">
    <citation type="submission" date="2007-06" db="EMBL/GenBank/DDBJ databases">
        <title>Draft genome sequence of Pseudoflavonifractor capillosus ATCC 29799.</title>
        <authorList>
            <person name="Sudarsanam P."/>
            <person name="Ley R."/>
            <person name="Guruge J."/>
            <person name="Turnbaugh P.J."/>
            <person name="Mahowald M."/>
            <person name="Liep D."/>
            <person name="Gordon J."/>
        </authorList>
    </citation>
    <scope>NUCLEOTIDE SEQUENCE [LARGE SCALE GENOMIC DNA]</scope>
    <source>
        <strain evidence="1 2">ATCC 29799</strain>
    </source>
</reference>
<gene>
    <name evidence="1" type="ORF">BACCAP_04754</name>
</gene>
<comment type="caution">
    <text evidence="1">The sequence shown here is derived from an EMBL/GenBank/DDBJ whole genome shotgun (WGS) entry which is preliminary data.</text>
</comment>
<accession>A6P2M3</accession>
<keyword evidence="2" id="KW-1185">Reference proteome</keyword>
<sequence>MRCLASYTQSKANAHMSGFGKIVRLYRTNEPRSD</sequence>
<dbReference type="EMBL" id="AAXG02000055">
    <property type="protein sequence ID" value="EDM97422.1"/>
    <property type="molecule type" value="Genomic_DNA"/>
</dbReference>
<organism evidence="1 2">
    <name type="scientific">Pseudoflavonifractor capillosus ATCC 29799</name>
    <dbReference type="NCBI Taxonomy" id="411467"/>
    <lineage>
        <taxon>Bacteria</taxon>
        <taxon>Bacillati</taxon>
        <taxon>Bacillota</taxon>
        <taxon>Clostridia</taxon>
        <taxon>Eubacteriales</taxon>
        <taxon>Oscillospiraceae</taxon>
        <taxon>Pseudoflavonifractor</taxon>
    </lineage>
</organism>